<protein>
    <submittedName>
        <fullName evidence="4">DJ-1/PfpI family protein</fullName>
    </submittedName>
</protein>
<feature type="transmembrane region" description="Helical" evidence="2">
    <location>
        <begin position="433"/>
        <end position="455"/>
    </location>
</feature>
<evidence type="ECO:0000313" key="5">
    <source>
        <dbReference type="Proteomes" id="UP000198983"/>
    </source>
</evidence>
<evidence type="ECO:0000256" key="2">
    <source>
        <dbReference type="SAM" id="Phobius"/>
    </source>
</evidence>
<keyword evidence="2" id="KW-0472">Membrane</keyword>
<organism evidence="4 5">
    <name type="scientific">Actinopolymorpha singaporensis</name>
    <dbReference type="NCBI Taxonomy" id="117157"/>
    <lineage>
        <taxon>Bacteria</taxon>
        <taxon>Bacillati</taxon>
        <taxon>Actinomycetota</taxon>
        <taxon>Actinomycetes</taxon>
        <taxon>Propionibacteriales</taxon>
        <taxon>Actinopolymorphaceae</taxon>
        <taxon>Actinopolymorpha</taxon>
    </lineage>
</organism>
<dbReference type="PANTHER" id="PTHR43130">
    <property type="entry name" value="ARAC-FAMILY TRANSCRIPTIONAL REGULATOR"/>
    <property type="match status" value="1"/>
</dbReference>
<evidence type="ECO:0000259" key="3">
    <source>
        <dbReference type="Pfam" id="PF01965"/>
    </source>
</evidence>
<feature type="domain" description="DJ-1/PfpI" evidence="3">
    <location>
        <begin position="72"/>
        <end position="240"/>
    </location>
</feature>
<proteinExistence type="predicted"/>
<keyword evidence="5" id="KW-1185">Reference proteome</keyword>
<accession>A0A1H1MKZ4</accession>
<keyword evidence="2" id="KW-0812">Transmembrane</keyword>
<gene>
    <name evidence="4" type="ORF">SAMN04489717_0869</name>
</gene>
<evidence type="ECO:0000256" key="1">
    <source>
        <dbReference type="SAM" id="MobiDB-lite"/>
    </source>
</evidence>
<dbReference type="AlphaFoldDB" id="A0A1H1MKZ4"/>
<dbReference type="OrthoDB" id="3992151at2"/>
<dbReference type="Pfam" id="PF01965">
    <property type="entry name" value="DJ-1_PfpI"/>
    <property type="match status" value="1"/>
</dbReference>
<evidence type="ECO:0000313" key="4">
    <source>
        <dbReference type="EMBL" id="SDR87357.1"/>
    </source>
</evidence>
<name>A0A1H1MKZ4_9ACTN</name>
<dbReference type="RefSeq" id="WP_092650743.1">
    <property type="nucleotide sequence ID" value="NZ_LT629732.1"/>
</dbReference>
<dbReference type="STRING" id="117157.SAMN04489717_0869"/>
<dbReference type="InterPro" id="IPR052158">
    <property type="entry name" value="INH-QAR"/>
</dbReference>
<keyword evidence="2" id="KW-1133">Transmembrane helix</keyword>
<dbReference type="InterPro" id="IPR002818">
    <property type="entry name" value="DJ-1/PfpI"/>
</dbReference>
<dbReference type="InterPro" id="IPR029062">
    <property type="entry name" value="Class_I_gatase-like"/>
</dbReference>
<dbReference type="SUPFAM" id="SSF52317">
    <property type="entry name" value="Class I glutamine amidotransferase-like"/>
    <property type="match status" value="2"/>
</dbReference>
<dbReference type="EMBL" id="LT629732">
    <property type="protein sequence ID" value="SDR87357.1"/>
    <property type="molecule type" value="Genomic_DNA"/>
</dbReference>
<reference evidence="4 5" key="1">
    <citation type="submission" date="2016-10" db="EMBL/GenBank/DDBJ databases">
        <authorList>
            <person name="de Groot N.N."/>
        </authorList>
    </citation>
    <scope>NUCLEOTIDE SEQUENCE [LARGE SCALE GENOMIC DNA]</scope>
    <source>
        <strain evidence="4 5">DSM 22024</strain>
    </source>
</reference>
<dbReference type="Gene3D" id="3.40.50.880">
    <property type="match status" value="2"/>
</dbReference>
<sequence>MRRWWARAATRVASGLVILAAAVGATVGVGAVSSRGAIEAAYPHPMEVTDRVRAAVAAAPRPAYDPKRPTAVVLIGAEGANGADVLAPYEVLAASGEFNVYTAAPQRRPLPLTGGLDVVPDHTFSELDQKFPEGVDVVVIPEVPDAGKPSSDPLRDWILRQAAHGATVVGVCVGVELLAQTGLLDHRPATSNWFKLGMGGMAKQYPNVRWVTDVRYVDDGQVITTAAVLSGVDGALRVVERRAGEDAARRAAAAVRWPYYRPGRAAPVPGSRFRVSSDSVVLLNLGYRDPAPQGVVLTGGVGETELASAFRPYTALSFVAQTHTVTLDGGPIRSRHGLTFVPRSALGDVSGELDRLVVPGHSAARNPDPALARAAGSAGLPVTYLHTRSEFAFDGALRDVAATTDVATATWVAKTLEYPVRTELSGPSWPWELAARALVVGIVGGEIAAVIAWVARRRFLARRSRKRRESGTPGRSGNRGAGATTS</sequence>
<dbReference type="PANTHER" id="PTHR43130:SF3">
    <property type="entry name" value="HTH-TYPE TRANSCRIPTIONAL REGULATOR RV1931C"/>
    <property type="match status" value="1"/>
</dbReference>
<feature type="region of interest" description="Disordered" evidence="1">
    <location>
        <begin position="464"/>
        <end position="486"/>
    </location>
</feature>
<dbReference type="Proteomes" id="UP000198983">
    <property type="component" value="Chromosome I"/>
</dbReference>